<proteinExistence type="predicted"/>
<keyword evidence="3" id="KW-0808">Transferase</keyword>
<dbReference type="Gene3D" id="3.90.550.10">
    <property type="entry name" value="Spore Coat Polysaccharide Biosynthesis Protein SpsA, Chain A"/>
    <property type="match status" value="1"/>
</dbReference>
<feature type="transmembrane region" description="Helical" evidence="1">
    <location>
        <begin position="255"/>
        <end position="275"/>
    </location>
</feature>
<accession>A0ABS6J421</accession>
<keyword evidence="1" id="KW-0812">Transmembrane</keyword>
<name>A0ABS6J421_9RHOB</name>
<evidence type="ECO:0000259" key="2">
    <source>
        <dbReference type="Pfam" id="PF00535"/>
    </source>
</evidence>
<dbReference type="GO" id="GO:0016757">
    <property type="term" value="F:glycosyltransferase activity"/>
    <property type="evidence" value="ECO:0007669"/>
    <property type="project" value="UniProtKB-KW"/>
</dbReference>
<organism evidence="3 4">
    <name type="scientific">Paragemmobacter amnigenus</name>
    <dbReference type="NCBI Taxonomy" id="2852097"/>
    <lineage>
        <taxon>Bacteria</taxon>
        <taxon>Pseudomonadati</taxon>
        <taxon>Pseudomonadota</taxon>
        <taxon>Alphaproteobacteria</taxon>
        <taxon>Rhodobacterales</taxon>
        <taxon>Paracoccaceae</taxon>
        <taxon>Paragemmobacter</taxon>
    </lineage>
</organism>
<keyword evidence="1" id="KW-1133">Transmembrane helix</keyword>
<dbReference type="RefSeq" id="WP_161762352.1">
    <property type="nucleotide sequence ID" value="NZ_JAAATX020000006.1"/>
</dbReference>
<evidence type="ECO:0000313" key="4">
    <source>
        <dbReference type="Proteomes" id="UP000731907"/>
    </source>
</evidence>
<keyword evidence="1" id="KW-0472">Membrane</keyword>
<evidence type="ECO:0000256" key="1">
    <source>
        <dbReference type="SAM" id="Phobius"/>
    </source>
</evidence>
<dbReference type="EMBL" id="JAAATX020000006">
    <property type="protein sequence ID" value="MBU9698237.1"/>
    <property type="molecule type" value="Genomic_DNA"/>
</dbReference>
<sequence>MKNEPLLTIGLPVYNGEQFLREALDSVLSQSFSEFVLIISDNCSTDNTLEILQAYAAMDNRIRLKQQAANIGAVENFRFVFDNCETEYFCWAAADDLLDKYWIEKLLQVAQQEPCLAFGTIQTIDSAGKYLNHPANHRSFNFVGAVPFRRIKYFISPGLLGKANPIYGIFRKADLKDEFWTSFKSTSFGMDVAALYRLLESMPIRSRTDTCLYKRRHQGNEAVNPTQIRRKPFFRKTMFLVFLSQSTWLERLLLVLAYPIAAFGVFYAKFAYLIMRAIERSTRNRT</sequence>
<keyword evidence="4" id="KW-1185">Reference proteome</keyword>
<dbReference type="Proteomes" id="UP000731907">
    <property type="component" value="Unassembled WGS sequence"/>
</dbReference>
<dbReference type="EC" id="2.4.-.-" evidence="3"/>
<dbReference type="InterPro" id="IPR001173">
    <property type="entry name" value="Glyco_trans_2-like"/>
</dbReference>
<reference evidence="3 4" key="1">
    <citation type="submission" date="2021-06" db="EMBL/GenBank/DDBJ databases">
        <title>Rhodobacteraceae bacterium strain HSP-20.</title>
        <authorList>
            <person name="Chen W.-M."/>
        </authorList>
    </citation>
    <scope>NUCLEOTIDE SEQUENCE [LARGE SCALE GENOMIC DNA]</scope>
    <source>
        <strain evidence="3 4">HSP-20</strain>
    </source>
</reference>
<keyword evidence="3" id="KW-0328">Glycosyltransferase</keyword>
<gene>
    <name evidence="3" type="ORF">GU927_010310</name>
</gene>
<dbReference type="PANTHER" id="PTHR22916:SF56">
    <property type="entry name" value="GLYCOSYL TRANSFERASE"/>
    <property type="match status" value="1"/>
</dbReference>
<dbReference type="Pfam" id="PF00535">
    <property type="entry name" value="Glycos_transf_2"/>
    <property type="match status" value="1"/>
</dbReference>
<dbReference type="InterPro" id="IPR029044">
    <property type="entry name" value="Nucleotide-diphossugar_trans"/>
</dbReference>
<protein>
    <submittedName>
        <fullName evidence="3">Glycosyltransferase</fullName>
        <ecNumber evidence="3">2.4.-.-</ecNumber>
    </submittedName>
</protein>
<dbReference type="PANTHER" id="PTHR22916">
    <property type="entry name" value="GLYCOSYLTRANSFERASE"/>
    <property type="match status" value="1"/>
</dbReference>
<evidence type="ECO:0000313" key="3">
    <source>
        <dbReference type="EMBL" id="MBU9698237.1"/>
    </source>
</evidence>
<dbReference type="SUPFAM" id="SSF53448">
    <property type="entry name" value="Nucleotide-diphospho-sugar transferases"/>
    <property type="match status" value="1"/>
</dbReference>
<comment type="caution">
    <text evidence="3">The sequence shown here is derived from an EMBL/GenBank/DDBJ whole genome shotgun (WGS) entry which is preliminary data.</text>
</comment>
<feature type="domain" description="Glycosyltransferase 2-like" evidence="2">
    <location>
        <begin position="9"/>
        <end position="158"/>
    </location>
</feature>